<dbReference type="Gene3D" id="1.10.10.10">
    <property type="entry name" value="Winged helix-like DNA-binding domain superfamily/Winged helix DNA-binding domain"/>
    <property type="match status" value="1"/>
</dbReference>
<sequence>MQKELTKIKPCEHPCPFRTVMDRLGDKWSVLIILLLQDEGTLRFGEMLGRIDGISLKVLSSCLKKLEKDKLITRTAYPEVPPRVEYTLTQSGHGLVPYIRQLSEWSQKNLK</sequence>
<evidence type="ECO:0000256" key="1">
    <source>
        <dbReference type="ARBA" id="ARBA00023015"/>
    </source>
</evidence>
<dbReference type="PANTHER" id="PTHR33204:SF39">
    <property type="entry name" value="TRANSCRIPTIONAL REGULATORY PROTEIN"/>
    <property type="match status" value="1"/>
</dbReference>
<organism evidence="5 6">
    <name type="scientific">Segatella cerevisiae</name>
    <dbReference type="NCBI Taxonomy" id="2053716"/>
    <lineage>
        <taxon>Bacteria</taxon>
        <taxon>Pseudomonadati</taxon>
        <taxon>Bacteroidota</taxon>
        <taxon>Bacteroidia</taxon>
        <taxon>Bacteroidales</taxon>
        <taxon>Prevotellaceae</taxon>
        <taxon>Segatella</taxon>
    </lineage>
</organism>
<evidence type="ECO:0000256" key="2">
    <source>
        <dbReference type="ARBA" id="ARBA00023125"/>
    </source>
</evidence>
<accession>A0ABT1BZF7</accession>
<dbReference type="EMBL" id="JAMXLY010000061">
    <property type="protein sequence ID" value="MCO6026466.1"/>
    <property type="molecule type" value="Genomic_DNA"/>
</dbReference>
<dbReference type="PANTHER" id="PTHR33204">
    <property type="entry name" value="TRANSCRIPTIONAL REGULATOR, MARR FAMILY"/>
    <property type="match status" value="1"/>
</dbReference>
<dbReference type="Pfam" id="PF01638">
    <property type="entry name" value="HxlR"/>
    <property type="match status" value="1"/>
</dbReference>
<evidence type="ECO:0000256" key="3">
    <source>
        <dbReference type="ARBA" id="ARBA00023163"/>
    </source>
</evidence>
<dbReference type="InterPro" id="IPR036388">
    <property type="entry name" value="WH-like_DNA-bd_sf"/>
</dbReference>
<dbReference type="InterPro" id="IPR036390">
    <property type="entry name" value="WH_DNA-bd_sf"/>
</dbReference>
<gene>
    <name evidence="5" type="ORF">NG821_11575</name>
</gene>
<keyword evidence="6" id="KW-1185">Reference proteome</keyword>
<name>A0ABT1BZF7_9BACT</name>
<keyword evidence="1" id="KW-0805">Transcription regulation</keyword>
<dbReference type="InterPro" id="IPR002577">
    <property type="entry name" value="HTH_HxlR"/>
</dbReference>
<dbReference type="RefSeq" id="WP_252761817.1">
    <property type="nucleotide sequence ID" value="NZ_JAMXLY010000061.1"/>
</dbReference>
<keyword evidence="3" id="KW-0804">Transcription</keyword>
<proteinExistence type="predicted"/>
<dbReference type="PROSITE" id="PS51118">
    <property type="entry name" value="HTH_HXLR"/>
    <property type="match status" value="1"/>
</dbReference>
<reference evidence="5 6" key="1">
    <citation type="submission" date="2022-06" db="EMBL/GenBank/DDBJ databases">
        <title>A taxonomic note on the genus Prevotella: Description of four novel genera and emended description of the genera Hallella and Xylanibacter.</title>
        <authorList>
            <person name="Hitch T.C.A."/>
        </authorList>
    </citation>
    <scope>NUCLEOTIDE SEQUENCE [LARGE SCALE GENOMIC DNA]</scope>
    <source>
        <strain evidence="5 6">DSM 100619</strain>
    </source>
</reference>
<evidence type="ECO:0000313" key="6">
    <source>
        <dbReference type="Proteomes" id="UP001204015"/>
    </source>
</evidence>
<comment type="caution">
    <text evidence="5">The sequence shown here is derived from an EMBL/GenBank/DDBJ whole genome shotgun (WGS) entry which is preliminary data.</text>
</comment>
<feature type="domain" description="HTH hxlR-type" evidence="4">
    <location>
        <begin position="15"/>
        <end position="111"/>
    </location>
</feature>
<dbReference type="SUPFAM" id="SSF46785">
    <property type="entry name" value="Winged helix' DNA-binding domain"/>
    <property type="match status" value="1"/>
</dbReference>
<evidence type="ECO:0000259" key="4">
    <source>
        <dbReference type="PROSITE" id="PS51118"/>
    </source>
</evidence>
<protein>
    <submittedName>
        <fullName evidence="5">Helix-turn-helix transcriptional regulator</fullName>
    </submittedName>
</protein>
<evidence type="ECO:0000313" key="5">
    <source>
        <dbReference type="EMBL" id="MCO6026466.1"/>
    </source>
</evidence>
<keyword evidence="2" id="KW-0238">DNA-binding</keyword>
<dbReference type="Proteomes" id="UP001204015">
    <property type="component" value="Unassembled WGS sequence"/>
</dbReference>